<proteinExistence type="predicted"/>
<dbReference type="KEGG" id="euz:DVS28_b0067"/>
<reference evidence="1 2" key="1">
    <citation type="submission" date="2018-09" db="EMBL/GenBank/DDBJ databases">
        <title>Complete genome sequence of Euzebya sp. DY32-46 isolated from seawater of Pacific Ocean.</title>
        <authorList>
            <person name="Xu L."/>
            <person name="Wu Y.-H."/>
            <person name="Xu X.-W."/>
        </authorList>
    </citation>
    <scope>NUCLEOTIDE SEQUENCE [LARGE SCALE GENOMIC DNA]</scope>
    <source>
        <strain evidence="1 2">DY32-46</strain>
        <plasmid evidence="2">pedy32-46i</plasmid>
    </source>
</reference>
<name>A0A346Y5U0_9ACTN</name>
<dbReference type="Proteomes" id="UP000264006">
    <property type="component" value="Plasmid pEDY32-46I"/>
</dbReference>
<evidence type="ECO:0000313" key="1">
    <source>
        <dbReference type="EMBL" id="AXV09837.1"/>
    </source>
</evidence>
<dbReference type="EMBL" id="CP031166">
    <property type="protein sequence ID" value="AXV09837.1"/>
    <property type="molecule type" value="Genomic_DNA"/>
</dbReference>
<keyword evidence="2" id="KW-1185">Reference proteome</keyword>
<evidence type="ECO:0000313" key="2">
    <source>
        <dbReference type="Proteomes" id="UP000264006"/>
    </source>
</evidence>
<accession>A0A346Y5U0</accession>
<geneLocation type="plasmid" evidence="2">
    <name>pedy32-46i</name>
</geneLocation>
<gene>
    <name evidence="1" type="ORF">DVS28_b0067</name>
</gene>
<protein>
    <submittedName>
        <fullName evidence="1">Uncharacterized protein</fullName>
    </submittedName>
</protein>
<keyword evidence="1" id="KW-0614">Plasmid</keyword>
<dbReference type="AlphaFoldDB" id="A0A346Y5U0"/>
<organism evidence="1 2">
    <name type="scientific">Euzebya pacifica</name>
    <dbReference type="NCBI Taxonomy" id="1608957"/>
    <lineage>
        <taxon>Bacteria</taxon>
        <taxon>Bacillati</taxon>
        <taxon>Actinomycetota</taxon>
        <taxon>Nitriliruptoria</taxon>
        <taxon>Euzebyales</taxon>
    </lineage>
</organism>
<sequence>MGAAGAELVARATATEAARAVDAARLHRPLNDMSPLRHAIDSVRRDWTDRQRHDCDVVFLADHADGRRYALLYDRTAGHAMTGIWEGLGVAEPWSYWNNTDPPDDVDTTEWELRRRTWDRLLGNDPPAARGLTWRLHPAGPPIVLSRDTIIEHLPAERERAAAVALLLVIDDLLGQGLTAPDALTQALLGRDRVADRTEALLGRIEPINADDLTTAPVSARQDTMGP</sequence>